<sequence>MKKILMLVLLLLGLAGAGAGYYFLYFIPQQELLNVLPDEEPKKPIVEAVAELPPPLKPELTDFYVNSPKLGVREKAESEAFVERVLYRGDKVKILEKIDGWGRITDYFVYEDGGPEVAEWIPMDGLVEQPPVITKQERRATLTEYVSKSDDFKLHEEVFLMKTDELIKEKICAPHDFEELGGWVKSVKYQDREVYFVYCGGQKLANKIYLDVQSKQIFY</sequence>
<gene>
    <name evidence="2" type="ORF">L9W94_08800</name>
    <name evidence="3" type="ORF">PYE51_15770</name>
    <name evidence="1" type="ORF">VAE063_1010215</name>
</gene>
<dbReference type="EMBL" id="CP118710">
    <property type="protein sequence ID" value="WGK83854.1"/>
    <property type="molecule type" value="Genomic_DNA"/>
</dbReference>
<dbReference type="EMBL" id="CALYLK010000002">
    <property type="protein sequence ID" value="CAH8198011.1"/>
    <property type="molecule type" value="Genomic_DNA"/>
</dbReference>
<evidence type="ECO:0000313" key="3">
    <source>
        <dbReference type="EMBL" id="WGK83854.1"/>
    </source>
</evidence>
<accession>A0A9X4F0M7</accession>
<dbReference type="RefSeq" id="WP_241772867.1">
    <property type="nucleotide sequence ID" value="NZ_CALYLA010000026.1"/>
</dbReference>
<proteinExistence type="predicted"/>
<dbReference type="EMBL" id="JAKNBA010000012">
    <property type="protein sequence ID" value="MDE1242246.1"/>
    <property type="molecule type" value="Genomic_DNA"/>
</dbReference>
<reference evidence="1" key="2">
    <citation type="submission" date="2022-06" db="EMBL/GenBank/DDBJ databases">
        <authorList>
            <person name="Goudenege D."/>
            <person name="Le Roux F."/>
        </authorList>
    </citation>
    <scope>NUCLEOTIDE SEQUENCE</scope>
    <source>
        <strain evidence="1">12-063</strain>
    </source>
</reference>
<evidence type="ECO:0000313" key="5">
    <source>
        <dbReference type="Proteomes" id="UP001152658"/>
    </source>
</evidence>
<dbReference type="Proteomes" id="UP001140979">
    <property type="component" value="Unassembled WGS sequence"/>
</dbReference>
<reference evidence="2" key="1">
    <citation type="submission" date="2022-02" db="EMBL/GenBank/DDBJ databases">
        <title>Emergence and expansion in Europe of a Vibrio aestuarianus clonal complex pathogenic for oysters.</title>
        <authorList>
            <person name="Mesnil A."/>
            <person name="Travers M.-A."/>
        </authorList>
    </citation>
    <scope>NUCLEOTIDE SEQUENCE</scope>
    <source>
        <strain evidence="2">19_064_11T1</strain>
        <strain evidence="3">U29</strain>
    </source>
</reference>
<dbReference type="AlphaFoldDB" id="A0A9X4F0M7"/>
<name>A0A9X4F0M7_9VIBR</name>
<evidence type="ECO:0000313" key="4">
    <source>
        <dbReference type="Proteomes" id="UP001140979"/>
    </source>
</evidence>
<dbReference type="Proteomes" id="UP001152658">
    <property type="component" value="Unassembled WGS sequence"/>
</dbReference>
<keyword evidence="5" id="KW-1185">Reference proteome</keyword>
<protein>
    <recommendedName>
        <fullName evidence="6">SH3b domain-containing protein</fullName>
    </recommendedName>
</protein>
<evidence type="ECO:0008006" key="6">
    <source>
        <dbReference type="Google" id="ProtNLM"/>
    </source>
</evidence>
<dbReference type="Proteomes" id="UP001239257">
    <property type="component" value="Chromosome 2"/>
</dbReference>
<evidence type="ECO:0000313" key="2">
    <source>
        <dbReference type="EMBL" id="MDE1242246.1"/>
    </source>
</evidence>
<organism evidence="2 4">
    <name type="scientific">Vibrio aestuarianus</name>
    <dbReference type="NCBI Taxonomy" id="28171"/>
    <lineage>
        <taxon>Bacteria</taxon>
        <taxon>Pseudomonadati</taxon>
        <taxon>Pseudomonadota</taxon>
        <taxon>Gammaproteobacteria</taxon>
        <taxon>Vibrionales</taxon>
        <taxon>Vibrionaceae</taxon>
        <taxon>Vibrio</taxon>
    </lineage>
</organism>
<evidence type="ECO:0000313" key="1">
    <source>
        <dbReference type="EMBL" id="CAH8198011.1"/>
    </source>
</evidence>